<organism evidence="4 5">
    <name type="scientific">Aquibacillus rhizosphaerae</name>
    <dbReference type="NCBI Taxonomy" id="3051431"/>
    <lineage>
        <taxon>Bacteria</taxon>
        <taxon>Bacillati</taxon>
        <taxon>Bacillota</taxon>
        <taxon>Bacilli</taxon>
        <taxon>Bacillales</taxon>
        <taxon>Bacillaceae</taxon>
        <taxon>Aquibacillus</taxon>
    </lineage>
</organism>
<name>A0ABT7L9T5_9BACI</name>
<accession>A0ABT7L9T5</accession>
<dbReference type="SUPFAM" id="SSF53474">
    <property type="entry name" value="alpha/beta-Hydrolases"/>
    <property type="match status" value="1"/>
</dbReference>
<evidence type="ECO:0000313" key="4">
    <source>
        <dbReference type="EMBL" id="MDL4842619.1"/>
    </source>
</evidence>
<dbReference type="PRINTS" id="PR00111">
    <property type="entry name" value="ABHYDROLASE"/>
</dbReference>
<dbReference type="Proteomes" id="UP001235343">
    <property type="component" value="Unassembled WGS sequence"/>
</dbReference>
<comment type="similarity">
    <text evidence="1">Belongs to the peptidase S33 family.</text>
</comment>
<dbReference type="Gene3D" id="3.40.50.1820">
    <property type="entry name" value="alpha/beta hydrolase"/>
    <property type="match status" value="1"/>
</dbReference>
<comment type="caution">
    <text evidence="4">The sequence shown here is derived from an EMBL/GenBank/DDBJ whole genome shotgun (WGS) entry which is preliminary data.</text>
</comment>
<dbReference type="PANTHER" id="PTHR43798">
    <property type="entry name" value="MONOACYLGLYCEROL LIPASE"/>
    <property type="match status" value="1"/>
</dbReference>
<dbReference type="Pfam" id="PF00561">
    <property type="entry name" value="Abhydrolase_1"/>
    <property type="match status" value="1"/>
</dbReference>
<dbReference type="InterPro" id="IPR050266">
    <property type="entry name" value="AB_hydrolase_sf"/>
</dbReference>
<keyword evidence="2 4" id="KW-0378">Hydrolase</keyword>
<sequence length="301" mass="34557">MNGHITVKHKNIYYKIHGENHLPVFLYLHGGPGAGSYDFIEHQGQRLSQFVRVIAIDQRGVLRSDPIGDEESFGIFDLIEDCESIREQLGIKKWGIIGHSFGGYLAVHYQLHYPEKVTQILLECPIFDLGSTARSLIIGANREYKRLGKHGMVEESLAASKITDPEETWEKCIEFLVDLGEYKDNLYVHGEEKHFFDDLAEKSGIPQENWERASNHQLKLYQEGKVFESLLPQLESVNCPMLLIKGKYDWVTADDQLAAFTNGQSNRKLYMFNHSGHFPRFEEPELYVKVIKEFISHSSVI</sequence>
<evidence type="ECO:0000313" key="5">
    <source>
        <dbReference type="Proteomes" id="UP001235343"/>
    </source>
</evidence>
<dbReference type="RefSeq" id="WP_285933907.1">
    <property type="nucleotide sequence ID" value="NZ_JASTZU010000060.1"/>
</dbReference>
<evidence type="ECO:0000256" key="1">
    <source>
        <dbReference type="ARBA" id="ARBA00010088"/>
    </source>
</evidence>
<keyword evidence="5" id="KW-1185">Reference proteome</keyword>
<protein>
    <submittedName>
        <fullName evidence="4">Alpha/beta hydrolase</fullName>
    </submittedName>
</protein>
<dbReference type="PRINTS" id="PR00793">
    <property type="entry name" value="PROAMNOPTASE"/>
</dbReference>
<evidence type="ECO:0000259" key="3">
    <source>
        <dbReference type="Pfam" id="PF00561"/>
    </source>
</evidence>
<evidence type="ECO:0000256" key="2">
    <source>
        <dbReference type="ARBA" id="ARBA00022801"/>
    </source>
</evidence>
<gene>
    <name evidence="4" type="ORF">QQS35_19470</name>
</gene>
<dbReference type="InterPro" id="IPR029058">
    <property type="entry name" value="AB_hydrolase_fold"/>
</dbReference>
<dbReference type="InterPro" id="IPR000073">
    <property type="entry name" value="AB_hydrolase_1"/>
</dbReference>
<dbReference type="GO" id="GO:0016787">
    <property type="term" value="F:hydrolase activity"/>
    <property type="evidence" value="ECO:0007669"/>
    <property type="project" value="UniProtKB-KW"/>
</dbReference>
<reference evidence="4 5" key="1">
    <citation type="submission" date="2023-06" db="EMBL/GenBank/DDBJ databases">
        <title>Aquibacillus rhizosphaerae LR5S19.</title>
        <authorList>
            <person name="Sun J.-Q."/>
        </authorList>
    </citation>
    <scope>NUCLEOTIDE SEQUENCE [LARGE SCALE GENOMIC DNA]</scope>
    <source>
        <strain evidence="4 5">LR5S19</strain>
    </source>
</reference>
<dbReference type="PANTHER" id="PTHR43798:SF33">
    <property type="entry name" value="HYDROLASE, PUTATIVE (AFU_ORTHOLOGUE AFUA_2G14860)-RELATED"/>
    <property type="match status" value="1"/>
</dbReference>
<feature type="domain" description="AB hydrolase-1" evidence="3">
    <location>
        <begin position="23"/>
        <end position="284"/>
    </location>
</feature>
<proteinExistence type="inferred from homology"/>
<dbReference type="EMBL" id="JASTZU010000060">
    <property type="protein sequence ID" value="MDL4842619.1"/>
    <property type="molecule type" value="Genomic_DNA"/>
</dbReference>
<dbReference type="InterPro" id="IPR002410">
    <property type="entry name" value="Peptidase_S33"/>
</dbReference>